<dbReference type="KEGG" id="nev:NTE_01388"/>
<dbReference type="GeneID" id="41597184"/>
<evidence type="ECO:0000313" key="7">
    <source>
        <dbReference type="Proteomes" id="UP000028194"/>
    </source>
</evidence>
<dbReference type="GO" id="GO:0003735">
    <property type="term" value="F:structural constituent of ribosome"/>
    <property type="evidence" value="ECO:0007669"/>
    <property type="project" value="InterPro"/>
</dbReference>
<dbReference type="OrthoDB" id="372100at2157"/>
<dbReference type="HAMAP" id="MF_00810">
    <property type="entry name" value="Ribosomal_eL32"/>
    <property type="match status" value="1"/>
</dbReference>
<dbReference type="SMART" id="SM01393">
    <property type="entry name" value="Ribosomal_L32e"/>
    <property type="match status" value="1"/>
</dbReference>
<evidence type="ECO:0000256" key="2">
    <source>
        <dbReference type="ARBA" id="ARBA00022980"/>
    </source>
</evidence>
<keyword evidence="3 5" id="KW-0687">Ribonucleoprotein</keyword>
<proteinExistence type="inferred from homology"/>
<evidence type="ECO:0000256" key="3">
    <source>
        <dbReference type="ARBA" id="ARBA00023274"/>
    </source>
</evidence>
<dbReference type="eggNOG" id="arCOG00781">
    <property type="taxonomic scope" value="Archaea"/>
</dbReference>
<dbReference type="GO" id="GO:0006412">
    <property type="term" value="P:translation"/>
    <property type="evidence" value="ECO:0007669"/>
    <property type="project" value="UniProtKB-UniRule"/>
</dbReference>
<dbReference type="STRING" id="1459636.NTE_01388"/>
<organism evidence="6 7">
    <name type="scientific">Candidatus Nitrososphaera evergladensis SR1</name>
    <dbReference type="NCBI Taxonomy" id="1459636"/>
    <lineage>
        <taxon>Archaea</taxon>
        <taxon>Nitrososphaerota</taxon>
        <taxon>Nitrososphaeria</taxon>
        <taxon>Nitrososphaerales</taxon>
        <taxon>Nitrososphaeraceae</taxon>
        <taxon>Nitrososphaera</taxon>
    </lineage>
</organism>
<dbReference type="AlphaFoldDB" id="A0A075MQT5"/>
<dbReference type="EMBL" id="CP007174">
    <property type="protein sequence ID" value="AIF83455.1"/>
    <property type="molecule type" value="Genomic_DNA"/>
</dbReference>
<evidence type="ECO:0000256" key="5">
    <source>
        <dbReference type="HAMAP-Rule" id="MF_00810"/>
    </source>
</evidence>
<keyword evidence="2 5" id="KW-0689">Ribosomal protein</keyword>
<gene>
    <name evidence="5" type="primary">rpl32e</name>
    <name evidence="6" type="ORF">NTE_01388</name>
</gene>
<dbReference type="PANTHER" id="PTHR23413:SF1">
    <property type="entry name" value="RIBOSOMAL PROTEIN L32"/>
    <property type="match status" value="1"/>
</dbReference>
<accession>A0A075MQT5</accession>
<dbReference type="RefSeq" id="WP_148700225.1">
    <property type="nucleotide sequence ID" value="NZ_CP007174.1"/>
</dbReference>
<dbReference type="Proteomes" id="UP000028194">
    <property type="component" value="Chromosome"/>
</dbReference>
<dbReference type="NCBIfam" id="NF006332">
    <property type="entry name" value="PRK08562.1"/>
    <property type="match status" value="1"/>
</dbReference>
<dbReference type="InterPro" id="IPR036351">
    <property type="entry name" value="Ribosomal_eL32_sf"/>
</dbReference>
<reference evidence="6 7" key="1">
    <citation type="journal article" date="2014" name="PLoS ONE">
        <title>Genome Sequence of Candidatus Nitrososphaera evergladensis from Group I.1b Enriched from Everglades Soil Reveals Novel Genomic Features of the Ammonia-Oxidizing Archaea.</title>
        <authorList>
            <person name="Zhalnina K.V."/>
            <person name="Dias R."/>
            <person name="Leonard M.T."/>
            <person name="Dorr de Quadros P."/>
            <person name="Camargo F.A."/>
            <person name="Drew J.C."/>
            <person name="Farmerie W.G."/>
            <person name="Daroub S.H."/>
            <person name="Triplett E.W."/>
        </authorList>
    </citation>
    <scope>NUCLEOTIDE SEQUENCE [LARGE SCALE GENOMIC DNA]</scope>
    <source>
        <strain evidence="6 7">SR1</strain>
    </source>
</reference>
<dbReference type="InterPro" id="IPR001515">
    <property type="entry name" value="Ribosomal_eL32"/>
</dbReference>
<protein>
    <recommendedName>
        <fullName evidence="4 5">Large ribosomal subunit protein eL32</fullName>
    </recommendedName>
</protein>
<keyword evidence="7" id="KW-1185">Reference proteome</keyword>
<dbReference type="Pfam" id="PF01655">
    <property type="entry name" value="Ribosomal_L32e"/>
    <property type="match status" value="1"/>
</dbReference>
<sequence>MVINGELLAARKKVASKRPKFVRQESWRYDRLAENWRKPKGKDNKMRKQKGGYPALVKVGYRGPKAARGLHPSGYTDNIVYNVADLSGLDAKKDAVRLAHTVGTRKRKEIIEQAAKAGFKILNAGKLAPKKEEGEAVETGEEKQ</sequence>
<comment type="similarity">
    <text evidence="1 5">Belongs to the eukaryotic ribosomal protein eL32 family.</text>
</comment>
<dbReference type="HOGENOM" id="CLU_071479_3_1_2"/>
<dbReference type="GO" id="GO:0022625">
    <property type="term" value="C:cytosolic large ribosomal subunit"/>
    <property type="evidence" value="ECO:0007669"/>
    <property type="project" value="TreeGrafter"/>
</dbReference>
<dbReference type="InterPro" id="IPR023654">
    <property type="entry name" value="Ribosomal_eL32_arc"/>
</dbReference>
<name>A0A075MQT5_9ARCH</name>
<evidence type="ECO:0000256" key="1">
    <source>
        <dbReference type="ARBA" id="ARBA00008431"/>
    </source>
</evidence>
<evidence type="ECO:0000313" key="6">
    <source>
        <dbReference type="EMBL" id="AIF83455.1"/>
    </source>
</evidence>
<dbReference type="PANTHER" id="PTHR23413">
    <property type="entry name" value="60S RIBOSOMAL PROTEIN L32 AND DNA-DIRECTED RNA POLYMERASE II, SUBUNIT N"/>
    <property type="match status" value="1"/>
</dbReference>
<dbReference type="PROSITE" id="PS00580">
    <property type="entry name" value="RIBOSOMAL_L32E"/>
    <property type="match status" value="1"/>
</dbReference>
<dbReference type="SUPFAM" id="SSF52042">
    <property type="entry name" value="Ribosomal protein L32e"/>
    <property type="match status" value="1"/>
</dbReference>
<dbReference type="CDD" id="cd00513">
    <property type="entry name" value="Ribosomal_L32_L32e"/>
    <property type="match status" value="1"/>
</dbReference>
<dbReference type="InterPro" id="IPR018263">
    <property type="entry name" value="Ribosomal_eL32_CS"/>
</dbReference>
<evidence type="ECO:0000256" key="4">
    <source>
        <dbReference type="ARBA" id="ARBA00035229"/>
    </source>
</evidence>